<dbReference type="GO" id="GO:0006508">
    <property type="term" value="P:proteolysis"/>
    <property type="evidence" value="ECO:0007669"/>
    <property type="project" value="InterPro"/>
</dbReference>
<dbReference type="InterPro" id="IPR005546">
    <property type="entry name" value="Autotransporte_beta"/>
</dbReference>
<dbReference type="PANTHER" id="PTHR35037">
    <property type="entry name" value="C-TERMINAL REGION OF AIDA-LIKE PROTEIN"/>
    <property type="match status" value="1"/>
</dbReference>
<dbReference type="InterPro" id="IPR051551">
    <property type="entry name" value="Autotransporter_adhesion"/>
</dbReference>
<dbReference type="PROSITE" id="PS51257">
    <property type="entry name" value="PROKAR_LIPOPROTEIN"/>
    <property type="match status" value="1"/>
</dbReference>
<evidence type="ECO:0000313" key="6">
    <source>
        <dbReference type="Proteomes" id="UP000027058"/>
    </source>
</evidence>
<dbReference type="Pfam" id="PF12951">
    <property type="entry name" value="PATR"/>
    <property type="match status" value="1"/>
</dbReference>
<dbReference type="GO" id="GO:0004252">
    <property type="term" value="F:serine-type endopeptidase activity"/>
    <property type="evidence" value="ECO:0007669"/>
    <property type="project" value="InterPro"/>
</dbReference>
<protein>
    <recommendedName>
        <fullName evidence="4">Autotransporter domain-containing protein</fullName>
    </recommendedName>
</protein>
<dbReference type="NCBIfam" id="NF033865">
    <property type="entry name" value="fusolisin"/>
    <property type="match status" value="1"/>
</dbReference>
<dbReference type="AlphaFoldDB" id="A0AB73C331"/>
<dbReference type="InterPro" id="IPR000209">
    <property type="entry name" value="Peptidase_S8/S53_dom"/>
</dbReference>
<gene>
    <name evidence="5" type="ORF">FUSO8_05500</name>
</gene>
<comment type="caution">
    <text evidence="5">The sequence shown here is derived from an EMBL/GenBank/DDBJ whole genome shotgun (WGS) entry which is preliminary data.</text>
</comment>
<dbReference type="Gene3D" id="2.40.128.130">
    <property type="entry name" value="Autotransporter beta-domain"/>
    <property type="match status" value="1"/>
</dbReference>
<evidence type="ECO:0000313" key="5">
    <source>
        <dbReference type="EMBL" id="KDE72329.1"/>
    </source>
</evidence>
<keyword evidence="1 3" id="KW-0732">Signal</keyword>
<dbReference type="Gene3D" id="3.40.50.200">
    <property type="entry name" value="Peptidase S8/S53 domain"/>
    <property type="match status" value="1"/>
</dbReference>
<dbReference type="RefSeq" id="WP_035901557.1">
    <property type="nucleotide sequence ID" value="NZ_JAAH01000059.1"/>
</dbReference>
<dbReference type="InterPro" id="IPR013425">
    <property type="entry name" value="Autotrns_rpt"/>
</dbReference>
<feature type="domain" description="Autotransporter" evidence="4">
    <location>
        <begin position="783"/>
        <end position="1054"/>
    </location>
</feature>
<evidence type="ECO:0000256" key="1">
    <source>
        <dbReference type="ARBA" id="ARBA00022729"/>
    </source>
</evidence>
<accession>A0AB73C331</accession>
<dbReference type="Proteomes" id="UP000027058">
    <property type="component" value="Unassembled WGS sequence"/>
</dbReference>
<dbReference type="EMBL" id="JAAH01000059">
    <property type="protein sequence ID" value="KDE72329.1"/>
    <property type="molecule type" value="Genomic_DNA"/>
</dbReference>
<evidence type="ECO:0000259" key="4">
    <source>
        <dbReference type="PROSITE" id="PS51208"/>
    </source>
</evidence>
<sequence>MKRKVLLLFISSILLISCGGGGGGSGGSTNLPIRPTNPIEITPEPVEIPKIEPIKETKPISESKPVVNPSPEPVKNPKVIESKPVADPKPEPGKDPKVISDSKPIIGSKPTDPDIFVLVREAETKKKMMSERDAATEIIPTDPRKMTGDKQKVGILDSNFTRNKYELERKYPGIEIIDYLATYGSSSHGEDVLEVLRDKNKLNAIVASIGSGQKAVNPRYKHYKEIMDRFDANQKVKVFNQSFGSDISMAEFGYGRIENLKANLAPGVSYWTGRTDNEGDLIYNFYTKTVKDNGGLFVWAAGNRKNSRGVSLPVYDASIQAGLPKFTPELEKGWIAAVGIQKERDNMLNVHYKEHLAYPGQAAWWSISADGDTIHKENSYGYITYGIGSSFAAPRVSAAASLVAEKYDWMTADQVRQTLFTTTDRTEIYKGTVDTKNELAMRNTVYEPDTKYGWGMLNTNRALKGPGAFINILSQYKNEQNANNTFNANITSGTYYFENDIYGNGGLNKSGAGTLHLTGNNTYTGNSTVKDGILEVHKIHSSAINVEEKAKLVLHGKALVGYNNEYSSLIDEKTITSDKIIKKDVDNKGIVEIKGKTAIIGGDYITHAGSTTQANFGDKLKVLGNVVINGNVKTLSNDYITSTPLSAVVIEGESVSGKIEDVSVDGMRTVSAKIENNTLNVELARQNAVDYLETTEESSLNSAKNVEKVFSDLDRKVADGTATSKELAMGAAIQGMNATTFATTTEKLSGEIYASSQALTFAQAHNINRNLSNHLSNIDNLKNSNKEWQTWMSAMGSNGKLSRSGYASADTHVSGGQIGIDKKINDTTQLGIALAYSYAHANFNRYAGDAKSDMIGISLYGKKELGNEFYTMGRLGISHISTRVKRELVDQNGDTVQGDINHRDYMTSLYVEAGKKINWVTPFIGYSQDYLRRGSFSESNAAWGINASSKNYHTSNFLIGLRAEYDINKYKFQSYITQSINVGDRNLGYEGNFTGSSVKQKFYGIKLPKNTTWMGVGVFREITPNLGVSGNVDFRAEDKKIVDSVFSVGLQYKF</sequence>
<dbReference type="Pfam" id="PF00082">
    <property type="entry name" value="Peptidase_S8"/>
    <property type="match status" value="1"/>
</dbReference>
<dbReference type="NCBIfam" id="TIGR02601">
    <property type="entry name" value="autotrns_rpt"/>
    <property type="match status" value="1"/>
</dbReference>
<reference evidence="5 6" key="1">
    <citation type="submission" date="2014-01" db="EMBL/GenBank/DDBJ databases">
        <title>Comparative genomics of Fusobacterium necrophorum wild isolates.</title>
        <authorList>
            <person name="Kittichotirat W."/>
            <person name="Bumgarner R.E."/>
            <person name="Lawrence P."/>
        </authorList>
    </citation>
    <scope>NUCLEOTIDE SEQUENCE [LARGE SCALE GENOMIC DNA]</scope>
    <source>
        <strain evidence="5 6">DJ-2</strain>
    </source>
</reference>
<feature type="signal peptide" evidence="3">
    <location>
        <begin position="1"/>
        <end position="22"/>
    </location>
</feature>
<dbReference type="SUPFAM" id="SSF103515">
    <property type="entry name" value="Autotransporter"/>
    <property type="match status" value="1"/>
</dbReference>
<dbReference type="InterPro" id="IPR034061">
    <property type="entry name" value="Peptidases_S8_Autotransporter"/>
</dbReference>
<organism evidence="5 6">
    <name type="scientific">Fusobacterium necrophorum DJ-2</name>
    <dbReference type="NCBI Taxonomy" id="1441737"/>
    <lineage>
        <taxon>Bacteria</taxon>
        <taxon>Fusobacteriati</taxon>
        <taxon>Fusobacteriota</taxon>
        <taxon>Fusobacteriia</taxon>
        <taxon>Fusobacteriales</taxon>
        <taxon>Fusobacteriaceae</taxon>
        <taxon>Fusobacterium</taxon>
    </lineage>
</organism>
<dbReference type="InterPro" id="IPR036852">
    <property type="entry name" value="Peptidase_S8/S53_dom_sf"/>
</dbReference>
<dbReference type="PANTHER" id="PTHR35037:SF3">
    <property type="entry name" value="C-TERMINAL REGION OF AIDA-LIKE PROTEIN"/>
    <property type="match status" value="1"/>
</dbReference>
<dbReference type="SUPFAM" id="SSF52743">
    <property type="entry name" value="Subtilisin-like"/>
    <property type="match status" value="1"/>
</dbReference>
<dbReference type="Pfam" id="PF03797">
    <property type="entry name" value="Autotransporter"/>
    <property type="match status" value="1"/>
</dbReference>
<feature type="region of interest" description="Disordered" evidence="2">
    <location>
        <begin position="22"/>
        <end position="105"/>
    </location>
</feature>
<dbReference type="InterPro" id="IPR036709">
    <property type="entry name" value="Autotransporte_beta_dom_sf"/>
</dbReference>
<evidence type="ECO:0000256" key="2">
    <source>
        <dbReference type="SAM" id="MobiDB-lite"/>
    </source>
</evidence>
<feature type="compositionally biased region" description="Basic and acidic residues" evidence="2">
    <location>
        <begin position="78"/>
        <end position="100"/>
    </location>
</feature>
<dbReference type="PROSITE" id="PS51208">
    <property type="entry name" value="AUTOTRANSPORTER"/>
    <property type="match status" value="1"/>
</dbReference>
<feature type="chain" id="PRO_5044503697" description="Autotransporter domain-containing protein" evidence="3">
    <location>
        <begin position="23"/>
        <end position="1054"/>
    </location>
</feature>
<name>A0AB73C331_9FUSO</name>
<dbReference type="SMART" id="SM00869">
    <property type="entry name" value="Autotransporter"/>
    <property type="match status" value="1"/>
</dbReference>
<dbReference type="CDD" id="cd04848">
    <property type="entry name" value="Peptidases_S8_Autotransporter_serine_protease_like"/>
    <property type="match status" value="1"/>
</dbReference>
<feature type="compositionally biased region" description="Low complexity" evidence="2">
    <location>
        <begin position="32"/>
        <end position="45"/>
    </location>
</feature>
<feature type="compositionally biased region" description="Basic and acidic residues" evidence="2">
    <location>
        <begin position="47"/>
        <end position="61"/>
    </location>
</feature>
<proteinExistence type="predicted"/>
<evidence type="ECO:0000256" key="3">
    <source>
        <dbReference type="SAM" id="SignalP"/>
    </source>
</evidence>